<evidence type="ECO:0000256" key="2">
    <source>
        <dbReference type="SAM" id="MobiDB-lite"/>
    </source>
</evidence>
<dbReference type="InterPro" id="IPR022409">
    <property type="entry name" value="PKD/Chitinase_dom"/>
</dbReference>
<dbReference type="PANTHER" id="PTHR12106:SF27">
    <property type="entry name" value="SORTILIN-RELATED RECEPTOR"/>
    <property type="match status" value="1"/>
</dbReference>
<dbReference type="OrthoDB" id="443634at2759"/>
<dbReference type="Gene3D" id="3.30.60.270">
    <property type="match status" value="1"/>
</dbReference>
<dbReference type="CDD" id="cd00146">
    <property type="entry name" value="PKD"/>
    <property type="match status" value="2"/>
</dbReference>
<dbReference type="CTD" id="20248841"/>
<sequence>MSNTRLRMVSYHIVCPCQIEGYECDFGYEGSHENGKCKPSSWFDPNEPSVECSEGKKYNKSVGYRKVASDKCKGGIELSDVYKPVVKVCSVVAPNGLSLHTDSNVISTNTPITIELTQAGGSRISTSYTWNFGDNQTKTITGLEKSTQIKHTYKKYGKYNISLIASNNKGKSEAHLFIRVEEKVTLLMLDVPKFTQSQKSTMIEVFTGFSYFPLSKNINHTLFVWTWGDENGSNPELSWLKTIHHTYNKSGLYHGSVETLNSVSSVYKQFTIQVFVFCQKLAEDENMLNREKSYFDYYSNITIPLLFYPLEKTSTVRFGFLSRINIYNFNSNLQTRVLFLNLLKREIMNALGIEDSRLDVHQNKLEPFSVDIILVPGDTGEVKHEDLAKKLIDIVNNGDLSVNLDGSKNSFHQIQVKSASLISDIETPTTNTNNSPNLRPVYIAVPVLIVIVVLTTLVFLYYRRSYRQAKRYSMLRIHNDEDNAMLGEDDDDDEPPLDLNPDFARDRNYHDDQLDLGSGSHLVMVTGGRNSDEE</sequence>
<dbReference type="HOGENOM" id="CLU_510293_0_0_1"/>
<reference evidence="5 6" key="1">
    <citation type="journal article" date="2013" name="Nature">
        <title>Insights into bilaterian evolution from three spiralian genomes.</title>
        <authorList>
            <person name="Simakov O."/>
            <person name="Marletaz F."/>
            <person name="Cho S.J."/>
            <person name="Edsinger-Gonzales E."/>
            <person name="Havlak P."/>
            <person name="Hellsten U."/>
            <person name="Kuo D.H."/>
            <person name="Larsson T."/>
            <person name="Lv J."/>
            <person name="Arendt D."/>
            <person name="Savage R."/>
            <person name="Osoegawa K."/>
            <person name="de Jong P."/>
            <person name="Grimwood J."/>
            <person name="Chapman J.A."/>
            <person name="Shapiro H."/>
            <person name="Aerts A."/>
            <person name="Otillar R.P."/>
            <person name="Terry A.Y."/>
            <person name="Boore J.L."/>
            <person name="Grigoriev I.V."/>
            <person name="Lindberg D.R."/>
            <person name="Seaver E.C."/>
            <person name="Weisblat D.A."/>
            <person name="Putnam N.H."/>
            <person name="Rokhsar D.S."/>
        </authorList>
    </citation>
    <scope>NUCLEOTIDE SEQUENCE [LARGE SCALE GENOMIC DNA]</scope>
</reference>
<evidence type="ECO:0000259" key="4">
    <source>
        <dbReference type="PROSITE" id="PS50093"/>
    </source>
</evidence>
<dbReference type="InterPro" id="IPR031777">
    <property type="entry name" value="Sortilin_C"/>
</dbReference>
<dbReference type="Pfam" id="PF15901">
    <property type="entry name" value="Sortilin_C"/>
    <property type="match status" value="1"/>
</dbReference>
<dbReference type="Gene3D" id="2.60.40.10">
    <property type="entry name" value="Immunoglobulins"/>
    <property type="match status" value="1"/>
</dbReference>
<dbReference type="EMBL" id="KB201701">
    <property type="protein sequence ID" value="ESO95129.1"/>
    <property type="molecule type" value="Genomic_DNA"/>
</dbReference>
<dbReference type="SUPFAM" id="SSF49299">
    <property type="entry name" value="PKD domain"/>
    <property type="match status" value="2"/>
</dbReference>
<dbReference type="Proteomes" id="UP000030746">
    <property type="component" value="Unassembled WGS sequence"/>
</dbReference>
<evidence type="ECO:0000256" key="3">
    <source>
        <dbReference type="SAM" id="Phobius"/>
    </source>
</evidence>
<comment type="subcellular location">
    <subcellularLocation>
        <location evidence="1">Membrane</location>
        <topology evidence="1">Single-pass membrane protein</topology>
    </subcellularLocation>
</comment>
<name>V4C0Z5_LOTGI</name>
<organism evidence="5 6">
    <name type="scientific">Lottia gigantea</name>
    <name type="common">Giant owl limpet</name>
    <dbReference type="NCBI Taxonomy" id="225164"/>
    <lineage>
        <taxon>Eukaryota</taxon>
        <taxon>Metazoa</taxon>
        <taxon>Spiralia</taxon>
        <taxon>Lophotrochozoa</taxon>
        <taxon>Mollusca</taxon>
        <taxon>Gastropoda</taxon>
        <taxon>Patellogastropoda</taxon>
        <taxon>Lottioidea</taxon>
        <taxon>Lottiidae</taxon>
        <taxon>Lottia</taxon>
    </lineage>
</organism>
<dbReference type="GO" id="GO:0006892">
    <property type="term" value="P:post-Golgi vesicle-mediated transport"/>
    <property type="evidence" value="ECO:0007669"/>
    <property type="project" value="TreeGrafter"/>
</dbReference>
<evidence type="ECO:0000313" key="5">
    <source>
        <dbReference type="EMBL" id="ESO95129.1"/>
    </source>
</evidence>
<keyword evidence="3" id="KW-0812">Transmembrane</keyword>
<feature type="transmembrane region" description="Helical" evidence="3">
    <location>
        <begin position="441"/>
        <end position="462"/>
    </location>
</feature>
<evidence type="ECO:0000256" key="1">
    <source>
        <dbReference type="ARBA" id="ARBA00004167"/>
    </source>
</evidence>
<dbReference type="InterPro" id="IPR013783">
    <property type="entry name" value="Ig-like_fold"/>
</dbReference>
<feature type="region of interest" description="Disordered" evidence="2">
    <location>
        <begin position="484"/>
        <end position="534"/>
    </location>
</feature>
<keyword evidence="3" id="KW-0472">Membrane</keyword>
<dbReference type="PANTHER" id="PTHR12106">
    <property type="entry name" value="SORTILIN RELATED"/>
    <property type="match status" value="1"/>
</dbReference>
<dbReference type="GO" id="GO:0005794">
    <property type="term" value="C:Golgi apparatus"/>
    <property type="evidence" value="ECO:0007669"/>
    <property type="project" value="TreeGrafter"/>
</dbReference>
<feature type="compositionally biased region" description="Basic and acidic residues" evidence="2">
    <location>
        <begin position="503"/>
        <end position="513"/>
    </location>
</feature>
<feature type="domain" description="PKD" evidence="4">
    <location>
        <begin position="223"/>
        <end position="276"/>
    </location>
</feature>
<dbReference type="STRING" id="225164.V4C0Z5"/>
<dbReference type="RefSeq" id="XP_009054317.1">
    <property type="nucleotide sequence ID" value="XM_009056069.1"/>
</dbReference>
<protein>
    <recommendedName>
        <fullName evidence="4">PKD domain-containing protein</fullName>
    </recommendedName>
</protein>
<evidence type="ECO:0000313" key="6">
    <source>
        <dbReference type="Proteomes" id="UP000030746"/>
    </source>
</evidence>
<dbReference type="OMA" id="CACTTED"/>
<keyword evidence="6" id="KW-1185">Reference proteome</keyword>
<dbReference type="GeneID" id="20248841"/>
<gene>
    <name evidence="5" type="ORF">LOTGIDRAFT_232214</name>
</gene>
<keyword evidence="3" id="KW-1133">Transmembrane helix</keyword>
<dbReference type="PROSITE" id="PS50093">
    <property type="entry name" value="PKD"/>
    <property type="match status" value="2"/>
</dbReference>
<dbReference type="GO" id="GO:0016020">
    <property type="term" value="C:membrane"/>
    <property type="evidence" value="ECO:0007669"/>
    <property type="project" value="UniProtKB-SubCell"/>
</dbReference>
<dbReference type="InterPro" id="IPR000601">
    <property type="entry name" value="PKD_dom"/>
</dbReference>
<dbReference type="InterPro" id="IPR035986">
    <property type="entry name" value="PKD_dom_sf"/>
</dbReference>
<proteinExistence type="predicted"/>
<feature type="compositionally biased region" description="Acidic residues" evidence="2">
    <location>
        <begin position="487"/>
        <end position="496"/>
    </location>
</feature>
<accession>V4C0Z5</accession>
<dbReference type="KEGG" id="lgi:LOTGIDRAFT_232214"/>
<dbReference type="Pfam" id="PF00801">
    <property type="entry name" value="PKD"/>
    <property type="match status" value="1"/>
</dbReference>
<feature type="domain" description="PKD" evidence="4">
    <location>
        <begin position="112"/>
        <end position="187"/>
    </location>
</feature>
<dbReference type="SMART" id="SM00089">
    <property type="entry name" value="PKD"/>
    <property type="match status" value="2"/>
</dbReference>
<dbReference type="AlphaFoldDB" id="V4C0Z5"/>
<dbReference type="InterPro" id="IPR050310">
    <property type="entry name" value="VPS10-sortilin"/>
</dbReference>